<keyword evidence="1" id="KW-0472">Membrane</keyword>
<dbReference type="InterPro" id="IPR035681">
    <property type="entry name" value="ComA-like_MBL"/>
</dbReference>
<dbReference type="SMART" id="SM00849">
    <property type="entry name" value="Lactamase_B"/>
    <property type="match status" value="1"/>
</dbReference>
<dbReference type="CDD" id="cd07731">
    <property type="entry name" value="ComA-like_MBL-fold"/>
    <property type="match status" value="1"/>
</dbReference>
<keyword evidence="4" id="KW-0378">Hydrolase</keyword>
<reference evidence="4 6" key="2">
    <citation type="submission" date="2019-04" db="EMBL/GenBank/DDBJ databases">
        <title>Genome sequencing of Clostridium botulinum Groups I-IV and Clostridium butyricum.</title>
        <authorList>
            <person name="Brunt J."/>
            <person name="Van Vliet A.H.M."/>
            <person name="Stringer S.C."/>
            <person name="Carter A.T."/>
            <person name="Peck M.W."/>
        </authorList>
    </citation>
    <scope>NUCLEOTIDE SEQUENCE [LARGE SCALE GENOMIC DNA]</scope>
    <source>
        <strain evidence="4 6">BL81</strain>
    </source>
</reference>
<evidence type="ECO:0000256" key="1">
    <source>
        <dbReference type="SAM" id="Phobius"/>
    </source>
</evidence>
<dbReference type="EMBL" id="SXFB01000001">
    <property type="protein sequence ID" value="NFV24779.1"/>
    <property type="molecule type" value="Genomic_DNA"/>
</dbReference>
<protein>
    <submittedName>
        <fullName evidence="4">MBL fold metallo-hydrolase</fullName>
    </submittedName>
</protein>
<evidence type="ECO:0000313" key="3">
    <source>
        <dbReference type="EMBL" id="NFA41099.1"/>
    </source>
</evidence>
<gene>
    <name evidence="3" type="ORF">EXM65_00580</name>
    <name evidence="4" type="ORF">FDG31_01085</name>
</gene>
<dbReference type="InterPro" id="IPR001279">
    <property type="entry name" value="Metallo-B-lactamas"/>
</dbReference>
<dbReference type="InterPro" id="IPR036866">
    <property type="entry name" value="RibonucZ/Hydroxyglut_hydro"/>
</dbReference>
<dbReference type="GO" id="GO:0016787">
    <property type="term" value="F:hydrolase activity"/>
    <property type="evidence" value="ECO:0007669"/>
    <property type="project" value="UniProtKB-KW"/>
</dbReference>
<sequence>MGNNNDELKKAFKKSMKKNKGNKKAQFITIVIFALVGLMSFVFGNDSNSKKVNDVGNLTNVSENLEVSYLDVGQGDAAYIRVNDFDILIDAGPRSEADQLLKQLEEKNIDDFEMVIATHPHEDHIGGMTKVFEKYKVENFYMPKVSHTTKTFENMLNAVSKEGIKIQTIKEGMKFDLGSGAKIDVYSPMKESYEEFNDYSPIMKLTFGDKKLMFTGDAETLVEKEVLSKYSKDLKADVLKFGHHGSSTSSSNEFLKAVSPQYGIISCGTDNSYGHPHKETMSKISKNGIETYRTDLQGEITLTSDGKTISIKTKK</sequence>
<evidence type="ECO:0000313" key="6">
    <source>
        <dbReference type="Proteomes" id="UP000486903"/>
    </source>
</evidence>
<name>A0A6B4PE85_CLOBO</name>
<evidence type="ECO:0000313" key="4">
    <source>
        <dbReference type="EMBL" id="NFV24779.1"/>
    </source>
</evidence>
<dbReference type="InterPro" id="IPR052159">
    <property type="entry name" value="Competence_DNA_uptake"/>
</dbReference>
<feature type="domain" description="Metallo-beta-lactamase" evidence="2">
    <location>
        <begin position="74"/>
        <end position="269"/>
    </location>
</feature>
<accession>A0A6B4PE85</accession>
<dbReference type="Proteomes" id="UP000472355">
    <property type="component" value="Unassembled WGS sequence"/>
</dbReference>
<keyword evidence="1" id="KW-1133">Transmembrane helix</keyword>
<dbReference type="Proteomes" id="UP000486903">
    <property type="component" value="Unassembled WGS sequence"/>
</dbReference>
<keyword evidence="1" id="KW-0812">Transmembrane</keyword>
<evidence type="ECO:0000313" key="5">
    <source>
        <dbReference type="Proteomes" id="UP000472355"/>
    </source>
</evidence>
<dbReference type="EMBL" id="SGKU01000001">
    <property type="protein sequence ID" value="NFA41099.1"/>
    <property type="molecule type" value="Genomic_DNA"/>
</dbReference>
<dbReference type="Pfam" id="PF00753">
    <property type="entry name" value="Lactamase_B"/>
    <property type="match status" value="1"/>
</dbReference>
<feature type="transmembrane region" description="Helical" evidence="1">
    <location>
        <begin position="25"/>
        <end position="43"/>
    </location>
</feature>
<dbReference type="PANTHER" id="PTHR30619:SF7">
    <property type="entry name" value="BETA-LACTAMASE DOMAIN PROTEIN"/>
    <property type="match status" value="1"/>
</dbReference>
<proteinExistence type="predicted"/>
<dbReference type="SUPFAM" id="SSF56281">
    <property type="entry name" value="Metallo-hydrolase/oxidoreductase"/>
    <property type="match status" value="1"/>
</dbReference>
<dbReference type="RefSeq" id="WP_003373867.1">
    <property type="nucleotide sequence ID" value="NZ_CP010520.1"/>
</dbReference>
<dbReference type="Gene3D" id="3.60.15.10">
    <property type="entry name" value="Ribonuclease Z/Hydroxyacylglutathione hydrolase-like"/>
    <property type="match status" value="1"/>
</dbReference>
<evidence type="ECO:0000259" key="2">
    <source>
        <dbReference type="SMART" id="SM00849"/>
    </source>
</evidence>
<dbReference type="PANTHER" id="PTHR30619">
    <property type="entry name" value="DNA INTERNALIZATION/COMPETENCE PROTEIN COMEC/REC2"/>
    <property type="match status" value="1"/>
</dbReference>
<organism evidence="4 6">
    <name type="scientific">Clostridium botulinum</name>
    <dbReference type="NCBI Taxonomy" id="1491"/>
    <lineage>
        <taxon>Bacteria</taxon>
        <taxon>Bacillati</taxon>
        <taxon>Bacillota</taxon>
        <taxon>Clostridia</taxon>
        <taxon>Eubacteriales</taxon>
        <taxon>Clostridiaceae</taxon>
        <taxon>Clostridium</taxon>
    </lineage>
</organism>
<comment type="caution">
    <text evidence="4">The sequence shown here is derived from an EMBL/GenBank/DDBJ whole genome shotgun (WGS) entry which is preliminary data.</text>
</comment>
<dbReference type="AlphaFoldDB" id="A0A6B4PE85"/>
<reference evidence="3 5" key="1">
    <citation type="submission" date="2019-02" db="EMBL/GenBank/DDBJ databases">
        <title>Genome sequencing of Clostridium botulinum clinical isolates.</title>
        <authorList>
            <person name="Brunt J."/>
            <person name="Van Vliet A.H.M."/>
            <person name="Stringer S.C."/>
            <person name="Grant K.A."/>
            <person name="Carter A.C."/>
            <person name="Peck M.W."/>
        </authorList>
    </citation>
    <scope>NUCLEOTIDE SEQUENCE [LARGE SCALE GENOMIC DNA]</scope>
    <source>
        <strain evidence="3 5">H113700579</strain>
    </source>
</reference>